<dbReference type="VEuPathDB" id="TriTrypDB:TM35_000281890"/>
<reference evidence="1 2" key="1">
    <citation type="submission" date="2017-03" db="EMBL/GenBank/DDBJ databases">
        <title>An alternative strategy for trypanosome survival in the mammalian bloodstream revealed through genome and transcriptome analysis of the ubiquitous bovine parasite Trypanosoma (Megatrypanum) theileri.</title>
        <authorList>
            <person name="Kelly S."/>
            <person name="Ivens A."/>
            <person name="Mott A."/>
            <person name="O'Neill E."/>
            <person name="Emms D."/>
            <person name="Macleod O."/>
            <person name="Voorheis P."/>
            <person name="Matthews J."/>
            <person name="Matthews K."/>
            <person name="Carrington M."/>
        </authorList>
    </citation>
    <scope>NUCLEOTIDE SEQUENCE [LARGE SCALE GENOMIC DNA]</scope>
    <source>
        <strain evidence="1">Edinburgh</strain>
    </source>
</reference>
<comment type="caution">
    <text evidence="1">The sequence shown here is derived from an EMBL/GenBank/DDBJ whole genome shotgun (WGS) entry which is preliminary data.</text>
</comment>
<gene>
    <name evidence="1" type="ORF">TM35_000281890</name>
</gene>
<sequence>VFSSVDTAAAAIGEGAGFYFSPAGRSEERGTEPRVEVWAQMETHTAGKDVGGFDGWEKAAAQKATTPTPPETFLKEEGVGVESKGEEKRRDQAFYADPFEGNILHK</sequence>
<name>A0A1X0NPR1_9TRYP</name>
<evidence type="ECO:0000313" key="2">
    <source>
        <dbReference type="Proteomes" id="UP000192257"/>
    </source>
</evidence>
<dbReference type="RefSeq" id="XP_028880539.1">
    <property type="nucleotide sequence ID" value="XM_029028220.1"/>
</dbReference>
<proteinExistence type="predicted"/>
<dbReference type="EMBL" id="NBCO01000028">
    <property type="protein sequence ID" value="ORC86473.1"/>
    <property type="molecule type" value="Genomic_DNA"/>
</dbReference>
<dbReference type="Proteomes" id="UP000192257">
    <property type="component" value="Unassembled WGS sequence"/>
</dbReference>
<evidence type="ECO:0000313" key="1">
    <source>
        <dbReference type="EMBL" id="ORC86473.1"/>
    </source>
</evidence>
<keyword evidence="2" id="KW-1185">Reference proteome</keyword>
<organism evidence="1 2">
    <name type="scientific">Trypanosoma theileri</name>
    <dbReference type="NCBI Taxonomy" id="67003"/>
    <lineage>
        <taxon>Eukaryota</taxon>
        <taxon>Discoba</taxon>
        <taxon>Euglenozoa</taxon>
        <taxon>Kinetoplastea</taxon>
        <taxon>Metakinetoplastina</taxon>
        <taxon>Trypanosomatida</taxon>
        <taxon>Trypanosomatidae</taxon>
        <taxon>Trypanosoma</taxon>
    </lineage>
</organism>
<dbReference type="AlphaFoldDB" id="A0A1X0NPR1"/>
<feature type="non-terminal residue" evidence="1">
    <location>
        <position position="1"/>
    </location>
</feature>
<dbReference type="GeneID" id="39988000"/>
<protein>
    <submittedName>
        <fullName evidence="1">Uncharacterized protein</fullName>
    </submittedName>
</protein>
<accession>A0A1X0NPR1</accession>